<reference evidence="1" key="2">
    <citation type="journal article" date="2015" name="Data Brief">
        <title>Shoot transcriptome of the giant reed, Arundo donax.</title>
        <authorList>
            <person name="Barrero R.A."/>
            <person name="Guerrero F.D."/>
            <person name="Moolhuijzen P."/>
            <person name="Goolsby J.A."/>
            <person name="Tidwell J."/>
            <person name="Bellgard S.E."/>
            <person name="Bellgard M.I."/>
        </authorList>
    </citation>
    <scope>NUCLEOTIDE SEQUENCE</scope>
    <source>
        <tissue evidence="1">Shoot tissue taken approximately 20 cm above the soil surface</tissue>
    </source>
</reference>
<reference evidence="1" key="1">
    <citation type="submission" date="2014-09" db="EMBL/GenBank/DDBJ databases">
        <authorList>
            <person name="Magalhaes I.L.F."/>
            <person name="Oliveira U."/>
            <person name="Santos F.R."/>
            <person name="Vidigal T.H.D.A."/>
            <person name="Brescovit A.D."/>
            <person name="Santos A.J."/>
        </authorList>
    </citation>
    <scope>NUCLEOTIDE SEQUENCE</scope>
    <source>
        <tissue evidence="1">Shoot tissue taken approximately 20 cm above the soil surface</tissue>
    </source>
</reference>
<evidence type="ECO:0000313" key="1">
    <source>
        <dbReference type="EMBL" id="JAD32521.1"/>
    </source>
</evidence>
<name>A0A0A8Z142_ARUDO</name>
<organism evidence="1">
    <name type="scientific">Arundo donax</name>
    <name type="common">Giant reed</name>
    <name type="synonym">Donax arundinaceus</name>
    <dbReference type="NCBI Taxonomy" id="35708"/>
    <lineage>
        <taxon>Eukaryota</taxon>
        <taxon>Viridiplantae</taxon>
        <taxon>Streptophyta</taxon>
        <taxon>Embryophyta</taxon>
        <taxon>Tracheophyta</taxon>
        <taxon>Spermatophyta</taxon>
        <taxon>Magnoliopsida</taxon>
        <taxon>Liliopsida</taxon>
        <taxon>Poales</taxon>
        <taxon>Poaceae</taxon>
        <taxon>PACMAD clade</taxon>
        <taxon>Arundinoideae</taxon>
        <taxon>Arundineae</taxon>
        <taxon>Arundo</taxon>
    </lineage>
</organism>
<dbReference type="AlphaFoldDB" id="A0A0A8Z142"/>
<sequence length="43" mass="4993">MEELLPEITCEDNIMIIDNGLRQAMKMNNLIKECSSYCTVFHT</sequence>
<proteinExistence type="predicted"/>
<accession>A0A0A8Z142</accession>
<dbReference type="EMBL" id="GBRH01265374">
    <property type="protein sequence ID" value="JAD32521.1"/>
    <property type="molecule type" value="Transcribed_RNA"/>
</dbReference>
<protein>
    <submittedName>
        <fullName evidence="1">Uncharacterized protein</fullName>
    </submittedName>
</protein>